<sequence>MSHSVSVSSWLYFPFPVPFPRSSVAIPRIESNHVSFFADSVESSNPQCDNFFRANHENAFLSPPFIHFPFLPNRDCNVGIEKSFYLVYNCKTRWPGNDNPIRRIESSRTLCENYFWCHYTAPPVGSVL</sequence>
<gene>
    <name evidence="1" type="ORF">KQX54_009274</name>
</gene>
<dbReference type="AlphaFoldDB" id="A0AAV7J1R8"/>
<comment type="caution">
    <text evidence="1">The sequence shown here is derived from an EMBL/GenBank/DDBJ whole genome shotgun (WGS) entry which is preliminary data.</text>
</comment>
<protein>
    <submittedName>
        <fullName evidence="1">Uncharacterized protein</fullName>
    </submittedName>
</protein>
<keyword evidence="2" id="KW-1185">Reference proteome</keyword>
<proteinExistence type="predicted"/>
<name>A0AAV7J1R8_COTGL</name>
<evidence type="ECO:0000313" key="1">
    <source>
        <dbReference type="EMBL" id="KAH0564102.1"/>
    </source>
</evidence>
<evidence type="ECO:0000313" key="2">
    <source>
        <dbReference type="Proteomes" id="UP000826195"/>
    </source>
</evidence>
<reference evidence="1 2" key="1">
    <citation type="journal article" date="2021" name="J. Hered.">
        <title>A chromosome-level genome assembly of the parasitoid wasp, Cotesia glomerata (Hymenoptera: Braconidae).</title>
        <authorList>
            <person name="Pinto B.J."/>
            <person name="Weis J.J."/>
            <person name="Gamble T."/>
            <person name="Ode P.J."/>
            <person name="Paul R."/>
            <person name="Zaspel J.M."/>
        </authorList>
    </citation>
    <scope>NUCLEOTIDE SEQUENCE [LARGE SCALE GENOMIC DNA]</scope>
    <source>
        <strain evidence="1">CgM1</strain>
    </source>
</reference>
<dbReference type="EMBL" id="JAHXZJ010000002">
    <property type="protein sequence ID" value="KAH0564102.1"/>
    <property type="molecule type" value="Genomic_DNA"/>
</dbReference>
<organism evidence="1 2">
    <name type="scientific">Cotesia glomerata</name>
    <name type="common">Lepidopteran parasitic wasp</name>
    <name type="synonym">Apanteles glomeratus</name>
    <dbReference type="NCBI Taxonomy" id="32391"/>
    <lineage>
        <taxon>Eukaryota</taxon>
        <taxon>Metazoa</taxon>
        <taxon>Ecdysozoa</taxon>
        <taxon>Arthropoda</taxon>
        <taxon>Hexapoda</taxon>
        <taxon>Insecta</taxon>
        <taxon>Pterygota</taxon>
        <taxon>Neoptera</taxon>
        <taxon>Endopterygota</taxon>
        <taxon>Hymenoptera</taxon>
        <taxon>Apocrita</taxon>
        <taxon>Ichneumonoidea</taxon>
        <taxon>Braconidae</taxon>
        <taxon>Microgastrinae</taxon>
        <taxon>Cotesia</taxon>
    </lineage>
</organism>
<dbReference type="Proteomes" id="UP000826195">
    <property type="component" value="Unassembled WGS sequence"/>
</dbReference>
<accession>A0AAV7J1R8</accession>